<feature type="domain" description="EAL" evidence="2">
    <location>
        <begin position="356"/>
        <end position="614"/>
    </location>
</feature>
<dbReference type="EMBL" id="BAABCM010000001">
    <property type="protein sequence ID" value="GAA3788000.1"/>
    <property type="molecule type" value="Genomic_DNA"/>
</dbReference>
<evidence type="ECO:0000259" key="1">
    <source>
        <dbReference type="PROSITE" id="PS50112"/>
    </source>
</evidence>
<dbReference type="InterPro" id="IPR029787">
    <property type="entry name" value="Nucleotide_cyclase"/>
</dbReference>
<dbReference type="CDD" id="cd00130">
    <property type="entry name" value="PAS"/>
    <property type="match status" value="1"/>
</dbReference>
<dbReference type="InterPro" id="IPR043128">
    <property type="entry name" value="Rev_trsase/Diguanyl_cyclase"/>
</dbReference>
<dbReference type="SMART" id="SM00091">
    <property type="entry name" value="PAS"/>
    <property type="match status" value="1"/>
</dbReference>
<accession>A0ABP7HFT0</accession>
<protein>
    <submittedName>
        <fullName evidence="4">Diguanylate cyclase</fullName>
    </submittedName>
</protein>
<dbReference type="NCBIfam" id="TIGR00229">
    <property type="entry name" value="sensory_box"/>
    <property type="match status" value="1"/>
</dbReference>
<dbReference type="SUPFAM" id="SSF141868">
    <property type="entry name" value="EAL domain-like"/>
    <property type="match status" value="1"/>
</dbReference>
<dbReference type="Proteomes" id="UP001501624">
    <property type="component" value="Unassembled WGS sequence"/>
</dbReference>
<dbReference type="SMART" id="SM00267">
    <property type="entry name" value="GGDEF"/>
    <property type="match status" value="1"/>
</dbReference>
<dbReference type="PANTHER" id="PTHR44757">
    <property type="entry name" value="DIGUANYLATE CYCLASE DGCP"/>
    <property type="match status" value="1"/>
</dbReference>
<dbReference type="Gene3D" id="3.30.450.20">
    <property type="entry name" value="PAS domain"/>
    <property type="match status" value="1"/>
</dbReference>
<dbReference type="InterPro" id="IPR000160">
    <property type="entry name" value="GGDEF_dom"/>
</dbReference>
<feature type="domain" description="PAS" evidence="1">
    <location>
        <begin position="56"/>
        <end position="127"/>
    </location>
</feature>
<dbReference type="SUPFAM" id="SSF55073">
    <property type="entry name" value="Nucleotide cyclase"/>
    <property type="match status" value="1"/>
</dbReference>
<evidence type="ECO:0000313" key="4">
    <source>
        <dbReference type="EMBL" id="GAA3788000.1"/>
    </source>
</evidence>
<dbReference type="CDD" id="cd01948">
    <property type="entry name" value="EAL"/>
    <property type="match status" value="1"/>
</dbReference>
<reference evidence="5" key="1">
    <citation type="journal article" date="2019" name="Int. J. Syst. Evol. Microbiol.">
        <title>The Global Catalogue of Microorganisms (GCM) 10K type strain sequencing project: providing services to taxonomists for standard genome sequencing and annotation.</title>
        <authorList>
            <consortium name="The Broad Institute Genomics Platform"/>
            <consortium name="The Broad Institute Genome Sequencing Center for Infectious Disease"/>
            <person name="Wu L."/>
            <person name="Ma J."/>
        </authorList>
    </citation>
    <scope>NUCLEOTIDE SEQUENCE [LARGE SCALE GENOMIC DNA]</scope>
    <source>
        <strain evidence="5">JCM 17017</strain>
    </source>
</reference>
<sequence length="620" mass="66811">MSEPGAAPGLADVARRWAARLADTDGVSLPPEELEQLLHDFARTAVAEAEAARDAAMRRFTTLYSSAPVGIAMADPEGVIVEVNKELGKFLGHKPDRLRGRRLAELGFDNRDCEKLATGLAELAETDLDEFTDRVRLAHADDAGVWADIVLTRLPGDRPGTLFPVLMASDANEVHTLQETLRHQSIHDSLTGLSNASRFRTLLESALSPSARGQVALIYLDLDGFKVVNDGLGAGVGDAVLRGVATKLNEAFAGEDALVARLSGDGFAVLLRGELTTSGVISLVETALEDLAEPIYIGEHGVGVSASAGIVVRDVRDGGVEDIERAAEIALHRAKEAGKAQWMLFDPELDARDRARYRLGAEIAGALENGQFELIYQPTVKLAKPDEIAAVNAGLRWHHPELGELPAEEFFPLAETTGMTIPLGKWLLTESLRATARWRERYGEAAPDVCIRLPNRLAIEPDLVALVKEQLDRNELPARALRLCTDSSSILDPRGEVLDSLTVLADLGAKLVLTVQGSADLELIPQHQLSVQHVILSGPVVDALADGEPEVAARHLDQLVTRARELKLRIGAEGVRSHEQAERLRRHGVIAARGPFVADTATGDEVDQLIEQHTDAAVSG</sequence>
<proteinExistence type="predicted"/>
<dbReference type="Gene3D" id="3.20.20.450">
    <property type="entry name" value="EAL domain"/>
    <property type="match status" value="1"/>
</dbReference>
<dbReference type="Pfam" id="PF00990">
    <property type="entry name" value="GGDEF"/>
    <property type="match status" value="1"/>
</dbReference>
<dbReference type="InterPro" id="IPR013656">
    <property type="entry name" value="PAS_4"/>
</dbReference>
<dbReference type="NCBIfam" id="TIGR00254">
    <property type="entry name" value="GGDEF"/>
    <property type="match status" value="1"/>
</dbReference>
<dbReference type="PROSITE" id="PS50883">
    <property type="entry name" value="EAL"/>
    <property type="match status" value="1"/>
</dbReference>
<keyword evidence="5" id="KW-1185">Reference proteome</keyword>
<dbReference type="Pfam" id="PF08448">
    <property type="entry name" value="PAS_4"/>
    <property type="match status" value="1"/>
</dbReference>
<organism evidence="4 5">
    <name type="scientific">Amycolatopsis tucumanensis</name>
    <dbReference type="NCBI Taxonomy" id="401106"/>
    <lineage>
        <taxon>Bacteria</taxon>
        <taxon>Bacillati</taxon>
        <taxon>Actinomycetota</taxon>
        <taxon>Actinomycetes</taxon>
        <taxon>Pseudonocardiales</taxon>
        <taxon>Pseudonocardiaceae</taxon>
        <taxon>Amycolatopsis</taxon>
    </lineage>
</organism>
<evidence type="ECO:0000259" key="2">
    <source>
        <dbReference type="PROSITE" id="PS50883"/>
    </source>
</evidence>
<feature type="domain" description="GGDEF" evidence="3">
    <location>
        <begin position="213"/>
        <end position="347"/>
    </location>
</feature>
<dbReference type="CDD" id="cd01949">
    <property type="entry name" value="GGDEF"/>
    <property type="match status" value="1"/>
</dbReference>
<dbReference type="PROSITE" id="PS50887">
    <property type="entry name" value="GGDEF"/>
    <property type="match status" value="1"/>
</dbReference>
<evidence type="ECO:0000313" key="5">
    <source>
        <dbReference type="Proteomes" id="UP001501624"/>
    </source>
</evidence>
<dbReference type="Gene3D" id="3.30.70.270">
    <property type="match status" value="1"/>
</dbReference>
<gene>
    <name evidence="4" type="ORF">GCM10022380_00050</name>
</gene>
<dbReference type="PROSITE" id="PS50112">
    <property type="entry name" value="PAS"/>
    <property type="match status" value="1"/>
</dbReference>
<dbReference type="InterPro" id="IPR052155">
    <property type="entry name" value="Biofilm_reg_signaling"/>
</dbReference>
<comment type="caution">
    <text evidence="4">The sequence shown here is derived from an EMBL/GenBank/DDBJ whole genome shotgun (WGS) entry which is preliminary data.</text>
</comment>
<name>A0ABP7HFT0_9PSEU</name>
<dbReference type="SUPFAM" id="SSF55785">
    <property type="entry name" value="PYP-like sensor domain (PAS domain)"/>
    <property type="match status" value="1"/>
</dbReference>
<dbReference type="InterPro" id="IPR035965">
    <property type="entry name" value="PAS-like_dom_sf"/>
</dbReference>
<dbReference type="Pfam" id="PF00563">
    <property type="entry name" value="EAL"/>
    <property type="match status" value="1"/>
</dbReference>
<dbReference type="InterPro" id="IPR035919">
    <property type="entry name" value="EAL_sf"/>
</dbReference>
<dbReference type="InterPro" id="IPR001633">
    <property type="entry name" value="EAL_dom"/>
</dbReference>
<dbReference type="InterPro" id="IPR000014">
    <property type="entry name" value="PAS"/>
</dbReference>
<evidence type="ECO:0000259" key="3">
    <source>
        <dbReference type="PROSITE" id="PS50887"/>
    </source>
</evidence>
<dbReference type="PANTHER" id="PTHR44757:SF2">
    <property type="entry name" value="BIOFILM ARCHITECTURE MAINTENANCE PROTEIN MBAA"/>
    <property type="match status" value="1"/>
</dbReference>
<dbReference type="SMART" id="SM00052">
    <property type="entry name" value="EAL"/>
    <property type="match status" value="1"/>
</dbReference>